<dbReference type="STRING" id="1165861.A0A0L0VL34"/>
<feature type="region of interest" description="Disordered" evidence="1">
    <location>
        <begin position="1"/>
        <end position="20"/>
    </location>
</feature>
<reference evidence="4" key="1">
    <citation type="submission" date="2014-03" db="EMBL/GenBank/DDBJ databases">
        <title>The Genome Sequence of Puccinia striiformis f. sp. tritici PST-78.</title>
        <authorList>
            <consortium name="The Broad Institute Genome Sequencing Platform"/>
            <person name="Cuomo C."/>
            <person name="Hulbert S."/>
            <person name="Chen X."/>
            <person name="Walker B."/>
            <person name="Young S.K."/>
            <person name="Zeng Q."/>
            <person name="Gargeya S."/>
            <person name="Fitzgerald M."/>
            <person name="Haas B."/>
            <person name="Abouelleil A."/>
            <person name="Alvarado L."/>
            <person name="Arachchi H.M."/>
            <person name="Berlin A.M."/>
            <person name="Chapman S.B."/>
            <person name="Goldberg J."/>
            <person name="Griggs A."/>
            <person name="Gujja S."/>
            <person name="Hansen M."/>
            <person name="Howarth C."/>
            <person name="Imamovic A."/>
            <person name="Larimer J."/>
            <person name="McCowan C."/>
            <person name="Montmayeur A."/>
            <person name="Murphy C."/>
            <person name="Neiman D."/>
            <person name="Pearson M."/>
            <person name="Priest M."/>
            <person name="Roberts A."/>
            <person name="Saif S."/>
            <person name="Shea T."/>
            <person name="Sisk P."/>
            <person name="Sykes S."/>
            <person name="Wortman J."/>
            <person name="Nusbaum C."/>
            <person name="Birren B."/>
        </authorList>
    </citation>
    <scope>NUCLEOTIDE SEQUENCE [LARGE SCALE GENOMIC DNA]</scope>
    <source>
        <strain evidence="4">race PST-78</strain>
    </source>
</reference>
<keyword evidence="2" id="KW-0812">Transmembrane</keyword>
<evidence type="ECO:0000256" key="1">
    <source>
        <dbReference type="SAM" id="MobiDB-lite"/>
    </source>
</evidence>
<dbReference type="AlphaFoldDB" id="A0A0L0VL34"/>
<evidence type="ECO:0000313" key="4">
    <source>
        <dbReference type="Proteomes" id="UP000054564"/>
    </source>
</evidence>
<organism evidence="3 4">
    <name type="scientific">Puccinia striiformis f. sp. tritici PST-78</name>
    <dbReference type="NCBI Taxonomy" id="1165861"/>
    <lineage>
        <taxon>Eukaryota</taxon>
        <taxon>Fungi</taxon>
        <taxon>Dikarya</taxon>
        <taxon>Basidiomycota</taxon>
        <taxon>Pucciniomycotina</taxon>
        <taxon>Pucciniomycetes</taxon>
        <taxon>Pucciniales</taxon>
        <taxon>Pucciniaceae</taxon>
        <taxon>Puccinia</taxon>
    </lineage>
</organism>
<name>A0A0L0VL34_9BASI</name>
<gene>
    <name evidence="3" type="ORF">PSTG_06830</name>
</gene>
<feature type="region of interest" description="Disordered" evidence="1">
    <location>
        <begin position="224"/>
        <end position="328"/>
    </location>
</feature>
<keyword evidence="4" id="KW-1185">Reference proteome</keyword>
<dbReference type="Proteomes" id="UP000054564">
    <property type="component" value="Unassembled WGS sequence"/>
</dbReference>
<sequence length="426" mass="46011">MGRDIALDSEPNPAVGAPLNGPVQASRLSYEKTQKMVPDWVHKVKIDMASMAFYHQVEGFFVIASLHPKGPIFKQGGSSFGNRYLNMIAAKNGRDARAEFHIWVAAQAIQIENGCQPMEIKQQRTKSVGDITDQFLANKVADNIHKIRVKLKELINEFLAHIPSSCSGISSGNKLSCVWPGENCEKRLKQMKLSLEIDKNKDGLDQTVLACLSLNKIHLAYHSDWEAPPPKSKNPDKGKHSSKRNSKRNSSTCPAPNTSNSNASDCAAAATASNTSDTSATDHPTGAPNTSNSDCAAAAPNTSKSSAPKKRKRPAPNTSNSTALDRAAAPHAPNVNAWDCASAERKSRDSHFSKWAAAACNNCDSNSSNGAAADKPNSNNTSVTTLNKIKHISARLIARRISNFLFSLCFCLIILFPLIVIVLISP</sequence>
<evidence type="ECO:0000256" key="2">
    <source>
        <dbReference type="SAM" id="Phobius"/>
    </source>
</evidence>
<protein>
    <submittedName>
        <fullName evidence="3">Uncharacterized protein</fullName>
    </submittedName>
</protein>
<proteinExistence type="predicted"/>
<accession>A0A0L0VL34</accession>
<comment type="caution">
    <text evidence="3">The sequence shown here is derived from an EMBL/GenBank/DDBJ whole genome shotgun (WGS) entry which is preliminary data.</text>
</comment>
<feature type="transmembrane region" description="Helical" evidence="2">
    <location>
        <begin position="404"/>
        <end position="424"/>
    </location>
</feature>
<keyword evidence="2" id="KW-0472">Membrane</keyword>
<feature type="compositionally biased region" description="Low complexity" evidence="1">
    <location>
        <begin position="257"/>
        <end position="282"/>
    </location>
</feature>
<keyword evidence="2" id="KW-1133">Transmembrane helix</keyword>
<evidence type="ECO:0000313" key="3">
    <source>
        <dbReference type="EMBL" id="KNE99977.1"/>
    </source>
</evidence>
<dbReference type="EMBL" id="AJIL01000041">
    <property type="protein sequence ID" value="KNE99977.1"/>
    <property type="molecule type" value="Genomic_DNA"/>
</dbReference>